<keyword evidence="1 2" id="KW-0808">Transferase</keyword>
<dbReference type="EC" id="2.4.-.-" evidence="2"/>
<keyword evidence="3" id="KW-1185">Reference proteome</keyword>
<comment type="caution">
    <text evidence="2">The sequence shown here is derived from an EMBL/GenBank/DDBJ whole genome shotgun (WGS) entry which is preliminary data.</text>
</comment>
<dbReference type="SUPFAM" id="SSF53756">
    <property type="entry name" value="UDP-Glycosyltransferase/glycogen phosphorylase"/>
    <property type="match status" value="1"/>
</dbReference>
<evidence type="ECO:0000256" key="1">
    <source>
        <dbReference type="ARBA" id="ARBA00022679"/>
    </source>
</evidence>
<dbReference type="CDD" id="cd03801">
    <property type="entry name" value="GT4_PimA-like"/>
    <property type="match status" value="1"/>
</dbReference>
<dbReference type="Gene3D" id="3.40.50.2000">
    <property type="entry name" value="Glycogen Phosphorylase B"/>
    <property type="match status" value="1"/>
</dbReference>
<gene>
    <name evidence="2" type="ORF">P6N53_14515</name>
</gene>
<dbReference type="Pfam" id="PF13692">
    <property type="entry name" value="Glyco_trans_1_4"/>
    <property type="match status" value="1"/>
</dbReference>
<evidence type="ECO:0000313" key="2">
    <source>
        <dbReference type="EMBL" id="MDO7788438.1"/>
    </source>
</evidence>
<dbReference type="RefSeq" id="WP_304544377.1">
    <property type="nucleotide sequence ID" value="NZ_JARPTC010000021.1"/>
</dbReference>
<reference evidence="2" key="1">
    <citation type="journal article" date="2023" name="J. Hazard. Mater.">
        <title>Anaerobic biodegradation of pyrene and benzo[a]pyrene by a new sulfate-reducing Desulforamulus aquiferis strain DSA.</title>
        <authorList>
            <person name="Zhang Z."/>
            <person name="Sun J."/>
            <person name="Gong X."/>
            <person name="Wang C."/>
            <person name="Wang H."/>
        </authorList>
    </citation>
    <scope>NUCLEOTIDE SEQUENCE</scope>
    <source>
        <strain evidence="2">DSA</strain>
    </source>
</reference>
<dbReference type="AlphaFoldDB" id="A0AAW7ZFB3"/>
<proteinExistence type="predicted"/>
<dbReference type="GO" id="GO:0009103">
    <property type="term" value="P:lipopolysaccharide biosynthetic process"/>
    <property type="evidence" value="ECO:0007669"/>
    <property type="project" value="TreeGrafter"/>
</dbReference>
<dbReference type="Proteomes" id="UP001172911">
    <property type="component" value="Unassembled WGS sequence"/>
</dbReference>
<reference evidence="2" key="2">
    <citation type="submission" date="2023-03" db="EMBL/GenBank/DDBJ databases">
        <authorList>
            <person name="Zhang Z."/>
        </authorList>
    </citation>
    <scope>NUCLEOTIDE SEQUENCE</scope>
    <source>
        <strain evidence="2">DSA</strain>
    </source>
</reference>
<dbReference type="EMBL" id="JARPTC010000021">
    <property type="protein sequence ID" value="MDO7788438.1"/>
    <property type="molecule type" value="Genomic_DNA"/>
</dbReference>
<protein>
    <submittedName>
        <fullName evidence="2">Glycosyltransferase</fullName>
        <ecNumber evidence="2">2.4.-.-</ecNumber>
    </submittedName>
</protein>
<sequence>MKKILFLTSCMPYPVKNGRHKTLMQYLEFLSLRQDIEIYLYCFEKDPSKFEQQIEYMLNRYSKIKEIKIIALPNIINSATNIIKYTLIKKKSIQECFYFNISIKNKLWQDVSNIRPNIIFCDMLRTAQYFEDASNKLEQLIILDMDDLLSLRYRHLLEHNEVNVLGEFSNKIPRIIDVIANKLIRNIILKYESALLKHREKTSVKNFEKVLLVSPFEREKLKQVSKKSNIYSIYPALDIMPVIDIEALKTPYSLAFMGKLNIPHNEMGLLRFLERIFPRLVSEYPDIILYIIGDKATDAIKKHQQKWDRNIILTGYLDDFSALLNTTKAFVAPIYFGTGIKTKIIDAMGFGLPVITTAIGVEGLKVTNNKHIFVANNDDEFLKYVRLVFQNEQICQDISKNARDYVNSYHNFDLCKGQFYQLLEI</sequence>
<dbReference type="PANTHER" id="PTHR46401">
    <property type="entry name" value="GLYCOSYLTRANSFERASE WBBK-RELATED"/>
    <property type="match status" value="1"/>
</dbReference>
<organism evidence="2 3">
    <name type="scientific">Desulforamulus aquiferis</name>
    <dbReference type="NCBI Taxonomy" id="1397668"/>
    <lineage>
        <taxon>Bacteria</taxon>
        <taxon>Bacillati</taxon>
        <taxon>Bacillota</taxon>
        <taxon>Clostridia</taxon>
        <taxon>Eubacteriales</taxon>
        <taxon>Peptococcaceae</taxon>
        <taxon>Desulforamulus</taxon>
    </lineage>
</organism>
<keyword evidence="2" id="KW-0328">Glycosyltransferase</keyword>
<evidence type="ECO:0000313" key="3">
    <source>
        <dbReference type="Proteomes" id="UP001172911"/>
    </source>
</evidence>
<dbReference type="PANTHER" id="PTHR46401:SF2">
    <property type="entry name" value="GLYCOSYLTRANSFERASE WBBK-RELATED"/>
    <property type="match status" value="1"/>
</dbReference>
<dbReference type="GO" id="GO:0016757">
    <property type="term" value="F:glycosyltransferase activity"/>
    <property type="evidence" value="ECO:0007669"/>
    <property type="project" value="UniProtKB-KW"/>
</dbReference>
<name>A0AAW7ZFB3_9FIRM</name>
<accession>A0AAW7ZFB3</accession>